<evidence type="ECO:0000313" key="5">
    <source>
        <dbReference type="Proteomes" id="UP000245647"/>
    </source>
</evidence>
<evidence type="ECO:0000313" key="4">
    <source>
        <dbReference type="EMBL" id="PWG82099.1"/>
    </source>
</evidence>
<keyword evidence="4" id="KW-0808">Transferase</keyword>
<dbReference type="GO" id="GO:0016740">
    <property type="term" value="F:transferase activity"/>
    <property type="evidence" value="ECO:0007669"/>
    <property type="project" value="UniProtKB-KW"/>
</dbReference>
<protein>
    <submittedName>
        <fullName evidence="4">Carbamoyltransferase</fullName>
    </submittedName>
</protein>
<dbReference type="Pfam" id="PF02543">
    <property type="entry name" value="Carbam_trans_N"/>
    <property type="match status" value="1"/>
</dbReference>
<sequence length="575" mass="65489">MYTLGINAVFHDSAACLLKDGVLIAAAEDERFTHIKHGKRPVPFSTWELPFHAINYCLEAAGIHLNDVGHVAYSFDPWLLCDETYRTRPEIEIPFVQSSGTRSKEWLNPWDPLFLSYIINAPRQLRDGYPHHLQNRFQGTRPDSFKFHYVEHHISHAASAFHPSPFMEAAVMTLDGRGELATTTYNIGLGNKLERIGQVNMPHSLGLLYEQLTSYLGFLHSSDEYKVMALASYGKPEFADDFRQMIRIGSNGDYTIGDPKFEERFGPARLRHEEFTKHHFNIAHSLQVVLEEKVLEISDWLYRETRQENLCLAGGVALNCVLNARLRDRGPFKNIWVQPAAGDAGTALGAAIWVDISERKSSSRDFEMTHAYWGPEYSDEEIEKFIKWAKVPYRKLENVAEETAEILAQDKIIGWYQGRMEFGPRALGSRSILASPISPEMQARLNEVKDREDFRPVAPVVLEEDASEWFENAHYSPFMLFIYDVKAEKADKIPAVRHVDGTARIQTVNKEQHPAYHELLTAFKRKTGVPVLVNTSFNTLGKPIVCSPRDAIECFWTSPFDALVIGSFLIEKEQV</sequence>
<feature type="domain" description="Carbamoyltransferase" evidence="2">
    <location>
        <begin position="4"/>
        <end position="352"/>
    </location>
</feature>
<dbReference type="RefSeq" id="WP_109414376.1">
    <property type="nucleotide sequence ID" value="NZ_QEAS01000002.1"/>
</dbReference>
<gene>
    <name evidence="4" type="ORF">DDR33_03530</name>
</gene>
<comment type="caution">
    <text evidence="4">The sequence shown here is derived from an EMBL/GenBank/DDBJ whole genome shotgun (WGS) entry which is preliminary data.</text>
</comment>
<proteinExistence type="inferred from homology"/>
<dbReference type="Proteomes" id="UP000245647">
    <property type="component" value="Unassembled WGS sequence"/>
</dbReference>
<dbReference type="InterPro" id="IPR003696">
    <property type="entry name" value="Carbtransf_dom"/>
</dbReference>
<accession>A0A2U2PLP7</accession>
<dbReference type="OrthoDB" id="9780777at2"/>
<dbReference type="Gene3D" id="3.30.420.40">
    <property type="match status" value="2"/>
</dbReference>
<dbReference type="PANTHER" id="PTHR34847:SF1">
    <property type="entry name" value="NODULATION PROTEIN U"/>
    <property type="match status" value="1"/>
</dbReference>
<dbReference type="AlphaFoldDB" id="A0A2U2PLP7"/>
<dbReference type="InterPro" id="IPR031730">
    <property type="entry name" value="Carbam_trans_C"/>
</dbReference>
<name>A0A2U2PLP7_9SPHI</name>
<dbReference type="Pfam" id="PF16861">
    <property type="entry name" value="Carbam_trans_C"/>
    <property type="match status" value="1"/>
</dbReference>
<reference evidence="4 5" key="1">
    <citation type="submission" date="2018-04" db="EMBL/GenBank/DDBJ databases">
        <title>Pedobacter chongqingensis sp. nov., isolated from a rottenly hemp rope.</title>
        <authorList>
            <person name="Cai Y."/>
        </authorList>
    </citation>
    <scope>NUCLEOTIDE SEQUENCE [LARGE SCALE GENOMIC DNA]</scope>
    <source>
        <strain evidence="4 5">FJ4-8</strain>
    </source>
</reference>
<evidence type="ECO:0000256" key="1">
    <source>
        <dbReference type="ARBA" id="ARBA00006129"/>
    </source>
</evidence>
<dbReference type="SUPFAM" id="SSF53067">
    <property type="entry name" value="Actin-like ATPase domain"/>
    <property type="match status" value="1"/>
</dbReference>
<dbReference type="CDD" id="cd24098">
    <property type="entry name" value="ASKHA_NBD_TobZ_N"/>
    <property type="match status" value="1"/>
</dbReference>
<keyword evidence="5" id="KW-1185">Reference proteome</keyword>
<dbReference type="Gene3D" id="3.90.870.20">
    <property type="entry name" value="Carbamoyltransferase, C-terminal domain"/>
    <property type="match status" value="1"/>
</dbReference>
<evidence type="ECO:0000259" key="3">
    <source>
        <dbReference type="Pfam" id="PF16861"/>
    </source>
</evidence>
<comment type="similarity">
    <text evidence="1">Belongs to the NodU/CmcH family.</text>
</comment>
<dbReference type="PANTHER" id="PTHR34847">
    <property type="entry name" value="NODULATION PROTEIN U"/>
    <property type="match status" value="1"/>
</dbReference>
<evidence type="ECO:0000259" key="2">
    <source>
        <dbReference type="Pfam" id="PF02543"/>
    </source>
</evidence>
<feature type="domain" description="Carbamoyltransferase C-terminal" evidence="3">
    <location>
        <begin position="404"/>
        <end position="572"/>
    </location>
</feature>
<organism evidence="4 5">
    <name type="scientific">Pararcticibacter amylolyticus</name>
    <dbReference type="NCBI Taxonomy" id="2173175"/>
    <lineage>
        <taxon>Bacteria</taxon>
        <taxon>Pseudomonadati</taxon>
        <taxon>Bacteroidota</taxon>
        <taxon>Sphingobacteriia</taxon>
        <taxon>Sphingobacteriales</taxon>
        <taxon>Sphingobacteriaceae</taxon>
        <taxon>Pararcticibacter</taxon>
    </lineage>
</organism>
<dbReference type="InterPro" id="IPR051338">
    <property type="entry name" value="NodU/CmcH_Carbamoyltrnsfr"/>
</dbReference>
<dbReference type="InterPro" id="IPR038152">
    <property type="entry name" value="Carbam_trans_C_sf"/>
</dbReference>
<dbReference type="InterPro" id="IPR043129">
    <property type="entry name" value="ATPase_NBD"/>
</dbReference>
<dbReference type="EMBL" id="QEAS01000002">
    <property type="protein sequence ID" value="PWG82099.1"/>
    <property type="molecule type" value="Genomic_DNA"/>
</dbReference>